<protein>
    <submittedName>
        <fullName evidence="1">Uncharacterized protein</fullName>
    </submittedName>
</protein>
<name>A0ABU9QLM6_9BURK</name>
<evidence type="ECO:0000313" key="1">
    <source>
        <dbReference type="EMBL" id="MEM5290334.1"/>
    </source>
</evidence>
<gene>
    <name evidence="1" type="ORF">V4C55_31890</name>
</gene>
<comment type="caution">
    <text evidence="1">The sequence shown here is derived from an EMBL/GenBank/DDBJ whole genome shotgun (WGS) entry which is preliminary data.</text>
</comment>
<proteinExistence type="predicted"/>
<sequence length="147" mass="15890">MHPRNQRIPRPLLHPQVLRAIAEKPDKTCIAEVGRHKSCKMCASRDRGAPGAVNIALWTPKITPMKNFFKGDLARSYGYGMAVYIAAQTAALQGGIDATNLRRKAEGRRLLDDATVEEVISALRSNGMLPADPNARGADLSDADAIG</sequence>
<evidence type="ECO:0000313" key="2">
    <source>
        <dbReference type="Proteomes" id="UP001494588"/>
    </source>
</evidence>
<dbReference type="RefSeq" id="WP_233472093.1">
    <property type="nucleotide sequence ID" value="NZ_CAJHCS010000033.1"/>
</dbReference>
<reference evidence="1 2" key="1">
    <citation type="submission" date="2024-01" db="EMBL/GenBank/DDBJ databases">
        <title>The diversity of rhizobia nodulating Mimosa spp. in eleven states of Brazil covering several biomes is determined by host plant, location, and edaphic factors.</title>
        <authorList>
            <person name="Rouws L."/>
            <person name="Barauna A."/>
            <person name="Beukes C."/>
            <person name="De Faria S.M."/>
            <person name="Gross E."/>
            <person name="Dos Reis Junior F.B."/>
            <person name="Simon M."/>
            <person name="Maluk M."/>
            <person name="Odee D.W."/>
            <person name="Kenicer G."/>
            <person name="Young J.P.W."/>
            <person name="Reis V.M."/>
            <person name="Zilli J."/>
            <person name="James E.K."/>
        </authorList>
    </citation>
    <scope>NUCLEOTIDE SEQUENCE [LARGE SCALE GENOMIC DNA]</scope>
    <source>
        <strain evidence="1 2">JPY77</strain>
    </source>
</reference>
<dbReference type="Proteomes" id="UP001494588">
    <property type="component" value="Unassembled WGS sequence"/>
</dbReference>
<keyword evidence="2" id="KW-1185">Reference proteome</keyword>
<dbReference type="EMBL" id="JAZHGC010000035">
    <property type="protein sequence ID" value="MEM5290334.1"/>
    <property type="molecule type" value="Genomic_DNA"/>
</dbReference>
<organism evidence="1 2">
    <name type="scientific">Paraburkholderia sabiae</name>
    <dbReference type="NCBI Taxonomy" id="273251"/>
    <lineage>
        <taxon>Bacteria</taxon>
        <taxon>Pseudomonadati</taxon>
        <taxon>Pseudomonadota</taxon>
        <taxon>Betaproteobacteria</taxon>
        <taxon>Burkholderiales</taxon>
        <taxon>Burkholderiaceae</taxon>
        <taxon>Paraburkholderia</taxon>
    </lineage>
</organism>
<accession>A0ABU9QLM6</accession>